<evidence type="ECO:0000256" key="1">
    <source>
        <dbReference type="ARBA" id="ARBA00001974"/>
    </source>
</evidence>
<dbReference type="Gene3D" id="3.50.50.100">
    <property type="match status" value="1"/>
</dbReference>
<accession>A0A0F9XU08</accession>
<organism evidence="6">
    <name type="scientific">marine sediment metagenome</name>
    <dbReference type="NCBI Taxonomy" id="412755"/>
    <lineage>
        <taxon>unclassified sequences</taxon>
        <taxon>metagenomes</taxon>
        <taxon>ecological metagenomes</taxon>
    </lineage>
</organism>
<evidence type="ECO:0000256" key="4">
    <source>
        <dbReference type="ARBA" id="ARBA00023002"/>
    </source>
</evidence>
<keyword evidence="4" id="KW-0560">Oxidoreductase</keyword>
<evidence type="ECO:0000313" key="6">
    <source>
        <dbReference type="EMBL" id="KKO02942.1"/>
    </source>
</evidence>
<feature type="domain" description="FAD/NAD(P)-binding" evidence="5">
    <location>
        <begin position="11"/>
        <end position="297"/>
    </location>
</feature>
<dbReference type="GO" id="GO:0019646">
    <property type="term" value="P:aerobic electron transport chain"/>
    <property type="evidence" value="ECO:0007669"/>
    <property type="project" value="TreeGrafter"/>
</dbReference>
<dbReference type="Pfam" id="PF07992">
    <property type="entry name" value="Pyr_redox_2"/>
    <property type="match status" value="1"/>
</dbReference>
<dbReference type="AlphaFoldDB" id="A0A0F9XU08"/>
<protein>
    <recommendedName>
        <fullName evidence="5">FAD/NAD(P)-binding domain-containing protein</fullName>
    </recommendedName>
</protein>
<dbReference type="EMBL" id="LAZR01000028">
    <property type="protein sequence ID" value="KKO02942.1"/>
    <property type="molecule type" value="Genomic_DNA"/>
</dbReference>
<dbReference type="GO" id="GO:0003955">
    <property type="term" value="F:NAD(P)H dehydrogenase (quinone) activity"/>
    <property type="evidence" value="ECO:0007669"/>
    <property type="project" value="TreeGrafter"/>
</dbReference>
<evidence type="ECO:0000259" key="5">
    <source>
        <dbReference type="Pfam" id="PF07992"/>
    </source>
</evidence>
<keyword evidence="3" id="KW-0274">FAD</keyword>
<comment type="caution">
    <text evidence="6">The sequence shown here is derived from an EMBL/GenBank/DDBJ whole genome shotgun (WGS) entry which is preliminary data.</text>
</comment>
<dbReference type="InterPro" id="IPR023753">
    <property type="entry name" value="FAD/NAD-binding_dom"/>
</dbReference>
<evidence type="ECO:0000256" key="3">
    <source>
        <dbReference type="ARBA" id="ARBA00022827"/>
    </source>
</evidence>
<name>A0A0F9XU08_9ZZZZ</name>
<sequence>MQTNIRNAPLVLVGAGHAHLVSLRHWVTQGYRAPAGSLMINPEPQAWYSGMMPGLIAGRFQSEQCQVPLAGLCAAVGLELVCSKLSELNADTGLLELADGQTIEFETLSLNSGAAAPTPFEHDQSLQLLGAKPFPGFIHQWQSWLSSPPRQLAILGGGAAGFELAVALRISFPDTLLDLFSSRTLLSGHPPRLARLARARLKHAQVTLHENQPIDSITDGQLYVQSSAVLQPQAVILATGTAAPAWQRRCGLDCDADGFIRINPQLQSLSHPSIFASGDCASLPDTPHSGVYAVRQGGVLGDNLMAQIKGTALKTYQPQPSALALLACADGSALLSYGSLATEGRLAGKLKDWLDLRFMRQMT</sequence>
<dbReference type="PANTHER" id="PTHR42913:SF9">
    <property type="entry name" value="SLR1591 PROTEIN"/>
    <property type="match status" value="1"/>
</dbReference>
<comment type="cofactor">
    <cofactor evidence="1">
        <name>FAD</name>
        <dbReference type="ChEBI" id="CHEBI:57692"/>
    </cofactor>
</comment>
<dbReference type="InterPro" id="IPR051169">
    <property type="entry name" value="NADH-Q_oxidoreductase"/>
</dbReference>
<dbReference type="InterPro" id="IPR036188">
    <property type="entry name" value="FAD/NAD-bd_sf"/>
</dbReference>
<evidence type="ECO:0000256" key="2">
    <source>
        <dbReference type="ARBA" id="ARBA00022630"/>
    </source>
</evidence>
<gene>
    <name evidence="6" type="ORF">LCGC14_0098620</name>
</gene>
<reference evidence="6" key="1">
    <citation type="journal article" date="2015" name="Nature">
        <title>Complex archaea that bridge the gap between prokaryotes and eukaryotes.</title>
        <authorList>
            <person name="Spang A."/>
            <person name="Saw J.H."/>
            <person name="Jorgensen S.L."/>
            <person name="Zaremba-Niedzwiedzka K."/>
            <person name="Martijn J."/>
            <person name="Lind A.E."/>
            <person name="van Eijk R."/>
            <person name="Schleper C."/>
            <person name="Guy L."/>
            <person name="Ettema T.J."/>
        </authorList>
    </citation>
    <scope>NUCLEOTIDE SEQUENCE</scope>
</reference>
<proteinExistence type="predicted"/>
<dbReference type="PANTHER" id="PTHR42913">
    <property type="entry name" value="APOPTOSIS-INDUCING FACTOR 1"/>
    <property type="match status" value="1"/>
</dbReference>
<dbReference type="PRINTS" id="PR00368">
    <property type="entry name" value="FADPNR"/>
</dbReference>
<dbReference type="SUPFAM" id="SSF51905">
    <property type="entry name" value="FAD/NAD(P)-binding domain"/>
    <property type="match status" value="2"/>
</dbReference>
<keyword evidence="2" id="KW-0285">Flavoprotein</keyword>